<keyword evidence="2" id="KW-1185">Reference proteome</keyword>
<evidence type="ECO:0000313" key="1">
    <source>
        <dbReference type="EMBL" id="MED6175723.1"/>
    </source>
</evidence>
<accession>A0ABU6VST6</accession>
<reference evidence="1 2" key="1">
    <citation type="journal article" date="2023" name="Plants (Basel)">
        <title>Bridging the Gap: Combining Genomics and Transcriptomics Approaches to Understand Stylosanthes scabra, an Orphan Legume from the Brazilian Caatinga.</title>
        <authorList>
            <person name="Ferreira-Neto J.R.C."/>
            <person name="da Silva M.D."/>
            <person name="Binneck E."/>
            <person name="de Melo N.F."/>
            <person name="da Silva R.H."/>
            <person name="de Melo A.L.T.M."/>
            <person name="Pandolfi V."/>
            <person name="Bustamante F.O."/>
            <person name="Brasileiro-Vidal A.C."/>
            <person name="Benko-Iseppon A.M."/>
        </authorList>
    </citation>
    <scope>NUCLEOTIDE SEQUENCE [LARGE SCALE GENOMIC DNA]</scope>
    <source>
        <tissue evidence="1">Leaves</tissue>
    </source>
</reference>
<organism evidence="1 2">
    <name type="scientific">Stylosanthes scabra</name>
    <dbReference type="NCBI Taxonomy" id="79078"/>
    <lineage>
        <taxon>Eukaryota</taxon>
        <taxon>Viridiplantae</taxon>
        <taxon>Streptophyta</taxon>
        <taxon>Embryophyta</taxon>
        <taxon>Tracheophyta</taxon>
        <taxon>Spermatophyta</taxon>
        <taxon>Magnoliopsida</taxon>
        <taxon>eudicotyledons</taxon>
        <taxon>Gunneridae</taxon>
        <taxon>Pentapetalae</taxon>
        <taxon>rosids</taxon>
        <taxon>fabids</taxon>
        <taxon>Fabales</taxon>
        <taxon>Fabaceae</taxon>
        <taxon>Papilionoideae</taxon>
        <taxon>50 kb inversion clade</taxon>
        <taxon>dalbergioids sensu lato</taxon>
        <taxon>Dalbergieae</taxon>
        <taxon>Pterocarpus clade</taxon>
        <taxon>Stylosanthes</taxon>
    </lineage>
</organism>
<dbReference type="EMBL" id="JASCZI010152234">
    <property type="protein sequence ID" value="MED6175723.1"/>
    <property type="molecule type" value="Genomic_DNA"/>
</dbReference>
<protein>
    <submittedName>
        <fullName evidence="1">Uncharacterized protein</fullName>
    </submittedName>
</protein>
<evidence type="ECO:0000313" key="2">
    <source>
        <dbReference type="Proteomes" id="UP001341840"/>
    </source>
</evidence>
<proteinExistence type="predicted"/>
<sequence length="109" mass="12717">MGKDSQTWLFTNNCVVLMRYFKENNKQCLRHGRRKLASEVLLHQIILEDVSLEEAFYPDQCPKEPLPNELPDEEWLEGPKLKLVLSPSEPYEASTEDTSLLRRLVSLEE</sequence>
<name>A0ABU6VST6_9FABA</name>
<comment type="caution">
    <text evidence="1">The sequence shown here is derived from an EMBL/GenBank/DDBJ whole genome shotgun (WGS) entry which is preliminary data.</text>
</comment>
<gene>
    <name evidence="1" type="ORF">PIB30_081059</name>
</gene>
<dbReference type="Proteomes" id="UP001341840">
    <property type="component" value="Unassembled WGS sequence"/>
</dbReference>